<sequence length="105" mass="12139">LQELLGISEYVVNMASASLICEFEDKTITYIEVCHMCKQYITDQHKLMQQKRKQKKKPKFSITAANTGSDSFRSLIYPTSIPVTKTTRQPRLYKNKVADEKTQSF</sequence>
<dbReference type="AlphaFoldDB" id="A0A2P5CF78"/>
<feature type="non-terminal residue" evidence="1">
    <location>
        <position position="1"/>
    </location>
</feature>
<accession>A0A2P5CF78</accession>
<evidence type="ECO:0000313" key="1">
    <source>
        <dbReference type="EMBL" id="PON59720.1"/>
    </source>
</evidence>
<dbReference type="EMBL" id="JXTB01000137">
    <property type="protein sequence ID" value="PON59720.1"/>
    <property type="molecule type" value="Genomic_DNA"/>
</dbReference>
<evidence type="ECO:0000313" key="2">
    <source>
        <dbReference type="Proteomes" id="UP000237105"/>
    </source>
</evidence>
<keyword evidence="2" id="KW-1185">Reference proteome</keyword>
<proteinExistence type="predicted"/>
<comment type="caution">
    <text evidence="1">The sequence shown here is derived from an EMBL/GenBank/DDBJ whole genome shotgun (WGS) entry which is preliminary data.</text>
</comment>
<gene>
    <name evidence="1" type="ORF">PanWU01x14_157770</name>
</gene>
<protein>
    <submittedName>
        <fullName evidence="1">Uncharacterized protein</fullName>
    </submittedName>
</protein>
<reference evidence="2" key="1">
    <citation type="submission" date="2016-06" db="EMBL/GenBank/DDBJ databases">
        <title>Parallel loss of symbiosis genes in relatives of nitrogen-fixing non-legume Parasponia.</title>
        <authorList>
            <person name="Van Velzen R."/>
            <person name="Holmer R."/>
            <person name="Bu F."/>
            <person name="Rutten L."/>
            <person name="Van Zeijl A."/>
            <person name="Liu W."/>
            <person name="Santuari L."/>
            <person name="Cao Q."/>
            <person name="Sharma T."/>
            <person name="Shen D."/>
            <person name="Roswanjaya Y."/>
            <person name="Wardhani T."/>
            <person name="Kalhor M.S."/>
            <person name="Jansen J."/>
            <person name="Van den Hoogen J."/>
            <person name="Gungor B."/>
            <person name="Hartog M."/>
            <person name="Hontelez J."/>
            <person name="Verver J."/>
            <person name="Yang W.-C."/>
            <person name="Schijlen E."/>
            <person name="Repin R."/>
            <person name="Schilthuizen M."/>
            <person name="Schranz E."/>
            <person name="Heidstra R."/>
            <person name="Miyata K."/>
            <person name="Fedorova E."/>
            <person name="Kohlen W."/>
            <person name="Bisseling T."/>
            <person name="Smit S."/>
            <person name="Geurts R."/>
        </authorList>
    </citation>
    <scope>NUCLEOTIDE SEQUENCE [LARGE SCALE GENOMIC DNA]</scope>
    <source>
        <strain evidence="2">cv. WU1-14</strain>
    </source>
</reference>
<dbReference type="OrthoDB" id="10341780at2759"/>
<dbReference type="Proteomes" id="UP000237105">
    <property type="component" value="Unassembled WGS sequence"/>
</dbReference>
<name>A0A2P5CF78_PARAD</name>
<organism evidence="1 2">
    <name type="scientific">Parasponia andersonii</name>
    <name type="common">Sponia andersonii</name>
    <dbReference type="NCBI Taxonomy" id="3476"/>
    <lineage>
        <taxon>Eukaryota</taxon>
        <taxon>Viridiplantae</taxon>
        <taxon>Streptophyta</taxon>
        <taxon>Embryophyta</taxon>
        <taxon>Tracheophyta</taxon>
        <taxon>Spermatophyta</taxon>
        <taxon>Magnoliopsida</taxon>
        <taxon>eudicotyledons</taxon>
        <taxon>Gunneridae</taxon>
        <taxon>Pentapetalae</taxon>
        <taxon>rosids</taxon>
        <taxon>fabids</taxon>
        <taxon>Rosales</taxon>
        <taxon>Cannabaceae</taxon>
        <taxon>Parasponia</taxon>
    </lineage>
</organism>